<dbReference type="EMBL" id="BAAAZI010000001">
    <property type="protein sequence ID" value="GAA4131088.1"/>
    <property type="molecule type" value="Genomic_DNA"/>
</dbReference>
<gene>
    <name evidence="1" type="ORF">GCM10022216_00850</name>
</gene>
<keyword evidence="2" id="KW-1185">Reference proteome</keyword>
<organism evidence="1 2">
    <name type="scientific">Sphingobacterium kyonggiense</name>
    <dbReference type="NCBI Taxonomy" id="714075"/>
    <lineage>
        <taxon>Bacteria</taxon>
        <taxon>Pseudomonadati</taxon>
        <taxon>Bacteroidota</taxon>
        <taxon>Sphingobacteriia</taxon>
        <taxon>Sphingobacteriales</taxon>
        <taxon>Sphingobacteriaceae</taxon>
        <taxon>Sphingobacterium</taxon>
    </lineage>
</organism>
<comment type="caution">
    <text evidence="1">The sequence shown here is derived from an EMBL/GenBank/DDBJ whole genome shotgun (WGS) entry which is preliminary data.</text>
</comment>
<evidence type="ECO:0008006" key="3">
    <source>
        <dbReference type="Google" id="ProtNLM"/>
    </source>
</evidence>
<evidence type="ECO:0000313" key="1">
    <source>
        <dbReference type="EMBL" id="GAA4131088.1"/>
    </source>
</evidence>
<evidence type="ECO:0000313" key="2">
    <source>
        <dbReference type="Proteomes" id="UP001500101"/>
    </source>
</evidence>
<accession>A0ABP7Y625</accession>
<protein>
    <recommendedName>
        <fullName evidence="3">SUKH-4 immunity protein of toxin-antitoxin system</fullName>
    </recommendedName>
</protein>
<dbReference type="RefSeq" id="WP_344672708.1">
    <property type="nucleotide sequence ID" value="NZ_BAAAZI010000001.1"/>
</dbReference>
<reference evidence="2" key="1">
    <citation type="journal article" date="2019" name="Int. J. Syst. Evol. Microbiol.">
        <title>The Global Catalogue of Microorganisms (GCM) 10K type strain sequencing project: providing services to taxonomists for standard genome sequencing and annotation.</title>
        <authorList>
            <consortium name="The Broad Institute Genomics Platform"/>
            <consortium name="The Broad Institute Genome Sequencing Center for Infectious Disease"/>
            <person name="Wu L."/>
            <person name="Ma J."/>
        </authorList>
    </citation>
    <scope>NUCLEOTIDE SEQUENCE [LARGE SCALE GENOMIC DNA]</scope>
    <source>
        <strain evidence="2">JCM 16704</strain>
    </source>
</reference>
<name>A0ABP7Y625_9SPHI</name>
<sequence length="173" mass="20504">MEKLNENYIRNLIIKLGLTDTIIEIFDEHISDEVIAEELGYSWSKPYSILELPAEVQQEYQVDKYIPLLSLNNTQIIAYDAGRDGYIKYDVEQGLEDLTCYTWDGVLLEELTFWWENEVEEEDIEHIAKKIELKHYAPILKSLEEHSEAGLLSTFETQKIWFEKMYKEFNLKK</sequence>
<dbReference type="Proteomes" id="UP001500101">
    <property type="component" value="Unassembled WGS sequence"/>
</dbReference>
<proteinExistence type="predicted"/>